<dbReference type="GO" id="GO:0015938">
    <property type="term" value="P:coenzyme A catabolic process"/>
    <property type="evidence" value="ECO:0007669"/>
    <property type="project" value="TreeGrafter"/>
</dbReference>
<dbReference type="SUPFAM" id="SSF55811">
    <property type="entry name" value="Nudix"/>
    <property type="match status" value="1"/>
</dbReference>
<dbReference type="InterPro" id="IPR045121">
    <property type="entry name" value="CoAse"/>
</dbReference>
<dbReference type="GO" id="GO:0046872">
    <property type="term" value="F:metal ion binding"/>
    <property type="evidence" value="ECO:0007669"/>
    <property type="project" value="UniProtKB-KW"/>
</dbReference>
<evidence type="ECO:0000313" key="9">
    <source>
        <dbReference type="WBParaSite" id="Pan_g12830.t1"/>
    </source>
</evidence>
<organism evidence="8 9">
    <name type="scientific">Panagrellus redivivus</name>
    <name type="common">Microworm</name>
    <dbReference type="NCBI Taxonomy" id="6233"/>
    <lineage>
        <taxon>Eukaryota</taxon>
        <taxon>Metazoa</taxon>
        <taxon>Ecdysozoa</taxon>
        <taxon>Nematoda</taxon>
        <taxon>Chromadorea</taxon>
        <taxon>Rhabditida</taxon>
        <taxon>Tylenchina</taxon>
        <taxon>Panagrolaimomorpha</taxon>
        <taxon>Panagrolaimoidea</taxon>
        <taxon>Panagrolaimidae</taxon>
        <taxon>Panagrellus</taxon>
    </lineage>
</organism>
<name>A0A7E4UUX4_PANRE</name>
<dbReference type="InterPro" id="IPR000086">
    <property type="entry name" value="NUDIX_hydrolase_dom"/>
</dbReference>
<dbReference type="GO" id="GO:0010945">
    <property type="term" value="F:coenzyme A diphosphatase activity"/>
    <property type="evidence" value="ECO:0007669"/>
    <property type="project" value="InterPro"/>
</dbReference>
<comment type="cofactor">
    <cofactor evidence="1">
        <name>Mn(2+)</name>
        <dbReference type="ChEBI" id="CHEBI:29035"/>
    </cofactor>
</comment>
<evidence type="ECO:0000256" key="1">
    <source>
        <dbReference type="ARBA" id="ARBA00001936"/>
    </source>
</evidence>
<evidence type="ECO:0000259" key="7">
    <source>
        <dbReference type="PROSITE" id="PS51462"/>
    </source>
</evidence>
<evidence type="ECO:0000256" key="5">
    <source>
        <dbReference type="ARBA" id="ARBA00022842"/>
    </source>
</evidence>
<reference evidence="8" key="1">
    <citation type="journal article" date="2013" name="Genetics">
        <title>The draft genome and transcriptome of Panagrellus redivivus are shaped by the harsh demands of a free-living lifestyle.</title>
        <authorList>
            <person name="Srinivasan J."/>
            <person name="Dillman A.R."/>
            <person name="Macchietto M.G."/>
            <person name="Heikkinen L."/>
            <person name="Lakso M."/>
            <person name="Fracchia K.M."/>
            <person name="Antoshechkin I."/>
            <person name="Mortazavi A."/>
            <person name="Wong G."/>
            <person name="Sternberg P.W."/>
        </authorList>
    </citation>
    <scope>NUCLEOTIDE SEQUENCE [LARGE SCALE GENOMIC DNA]</scope>
    <source>
        <strain evidence="8">MT8872</strain>
    </source>
</reference>
<keyword evidence="8" id="KW-1185">Reference proteome</keyword>
<dbReference type="Pfam" id="PF00293">
    <property type="entry name" value="NUDIX"/>
    <property type="match status" value="1"/>
</dbReference>
<keyword evidence="4" id="KW-0378">Hydrolase</keyword>
<reference evidence="9" key="2">
    <citation type="submission" date="2020-10" db="UniProtKB">
        <authorList>
            <consortium name="WormBaseParasite"/>
        </authorList>
    </citation>
    <scope>IDENTIFICATION</scope>
</reference>
<keyword evidence="3" id="KW-0479">Metal-binding</keyword>
<accession>A0A7E4UUX4</accession>
<keyword evidence="6" id="KW-0464">Manganese</keyword>
<dbReference type="Gene3D" id="3.90.79.10">
    <property type="entry name" value="Nucleoside Triphosphate Pyrophosphohydrolase"/>
    <property type="match status" value="1"/>
</dbReference>
<keyword evidence="5" id="KW-0460">Magnesium</keyword>
<evidence type="ECO:0000256" key="4">
    <source>
        <dbReference type="ARBA" id="ARBA00022801"/>
    </source>
</evidence>
<dbReference type="PROSITE" id="PS51462">
    <property type="entry name" value="NUDIX"/>
    <property type="match status" value="1"/>
</dbReference>
<dbReference type="PANTHER" id="PTHR12992">
    <property type="entry name" value="NUDIX HYDROLASE"/>
    <property type="match status" value="1"/>
</dbReference>
<dbReference type="PANTHER" id="PTHR12992:SF24">
    <property type="entry name" value="PEROXISOMAL COENZYME A DIPHOSPHATASE NUDT7"/>
    <property type="match status" value="1"/>
</dbReference>
<evidence type="ECO:0000256" key="3">
    <source>
        <dbReference type="ARBA" id="ARBA00022723"/>
    </source>
</evidence>
<dbReference type="InterPro" id="IPR015797">
    <property type="entry name" value="NUDIX_hydrolase-like_dom_sf"/>
</dbReference>
<feature type="domain" description="Nudix hydrolase" evidence="7">
    <location>
        <begin position="36"/>
        <end position="168"/>
    </location>
</feature>
<dbReference type="Proteomes" id="UP000492821">
    <property type="component" value="Unassembled WGS sequence"/>
</dbReference>
<dbReference type="WBParaSite" id="Pan_g12830.t1">
    <property type="protein sequence ID" value="Pan_g12830.t1"/>
    <property type="gene ID" value="Pan_g12830"/>
</dbReference>
<evidence type="ECO:0000313" key="8">
    <source>
        <dbReference type="Proteomes" id="UP000492821"/>
    </source>
</evidence>
<dbReference type="CDD" id="cd03426">
    <property type="entry name" value="NUDIX_CoAse_Nudt7"/>
    <property type="match status" value="1"/>
</dbReference>
<dbReference type="AlphaFoldDB" id="A0A7E4UUX4"/>
<evidence type="ECO:0000256" key="2">
    <source>
        <dbReference type="ARBA" id="ARBA00001946"/>
    </source>
</evidence>
<evidence type="ECO:0000256" key="6">
    <source>
        <dbReference type="ARBA" id="ARBA00023211"/>
    </source>
</evidence>
<sequence length="242" mass="27052">MDFDSLAAELRKSVDDFALNTTDYASLVPTHPPEVTGTAAVLVVLEKRTDDWYVLLNVRSENLRRHPGEVCFPGGMMEPADGTCIETAIREAEEEIGLPRNNIRIITALKPYITRNLLQLYPVLALQTAPFEPVLNTDEVSEVFVAPLSRFLSAEGHSTWRVFETVEMHSFDLKAPTFGLTAFIAIVLAICVYDRLPEYDMDVITDRSGSAKDASLRAVEASTNFSQMILDAKKRQQEQSRL</sequence>
<comment type="cofactor">
    <cofactor evidence="2">
        <name>Mg(2+)</name>
        <dbReference type="ChEBI" id="CHEBI:18420"/>
    </cofactor>
</comment>
<protein>
    <submittedName>
        <fullName evidence="9">Nudix hydrolase domain-containing protein</fullName>
    </submittedName>
</protein>
<proteinExistence type="predicted"/>